<dbReference type="OrthoDB" id="436461at2"/>
<dbReference type="RefSeq" id="WP_009142667.1">
    <property type="nucleotide sequence ID" value="NZ_GL830957.1"/>
</dbReference>
<accession>E8LIC9</accession>
<gene>
    <name evidence="2" type="ORF">HMPREF9444_00446</name>
</gene>
<dbReference type="HOGENOM" id="CLU_007800_1_0_6"/>
<name>E8LIC9_SUCHY</name>
<dbReference type="EMBL" id="AEVO01000019">
    <property type="protein sequence ID" value="EFY07718.1"/>
    <property type="molecule type" value="Genomic_DNA"/>
</dbReference>
<feature type="domain" description="Putative endonuclease Z1" evidence="1">
    <location>
        <begin position="431"/>
        <end position="667"/>
    </location>
</feature>
<dbReference type="STRING" id="762983.HMPREF9444_00446"/>
<evidence type="ECO:0000313" key="2">
    <source>
        <dbReference type="EMBL" id="EFY07718.1"/>
    </source>
</evidence>
<protein>
    <recommendedName>
        <fullName evidence="1">Putative endonuclease Z1 domain-containing protein</fullName>
    </recommendedName>
</protein>
<evidence type="ECO:0000313" key="3">
    <source>
        <dbReference type="Proteomes" id="UP000018458"/>
    </source>
</evidence>
<sequence>MINAPKDLNNIEIALYKGGYEFCKKLVKEDHINIIEAVEKTAEKFGALNIISDMECFKRFLFSEVTAYTEPSIGVCDPNLEDKTWWNELKQEPTFKSEYWNRYYDYLLKKPSWSISAVKDINSSTDEIMNSLTNPRKGKAGERMGLVFGYVQSGKTAHYIGMINKAYDAGYSIVIVLSGIHNSLRSQTQSRIDEEVLGYETSLDSLEDMTRKRNVIGVGADPHSQVETVVQSITTRDEKGDVNTKTESVSMMPPFMIVTKKNACVLRKILRFFRKNHCAEMIDGKKKIPAKYPALIIDDEADQASINTKESYDLQGNVLDDYNPSTINGLIRDLLGVFECRSYIGYTATPFANIFIPPHIDDEKYGKDLFPRDFIYRAPRADQYVGAREFFGFGNSEDAPAMPLYREIVEGASYLGKGTKSDQPVGELPMELKHAVKCFLLSTALRNCRGQRNKPNTMLIHIVRFVGQQNKIKQKVLKYYEDEIANLIRLGDCNIESELKLIWEKDYVPTTITMRKQFGKYMSGCNDVCWNSIWTEVKRLIDDKEISIYSVNGESEDVLIYKNHEGNPFNVIVIGGDKLSRGLTLEGLTISYFTRSSNTYDTLMQMGRWFGFRPGYLDACRLFTTSALHSSFSHISMATEDLAAQFDFMNSVVQTPNDFGLRVASHPTLEITSRNKLRTGQEFKRDFSCKLSQTRVFDIDGDQYDRNFDAVEDLLDAIKSCRITAEQYQEKFGRKSPGNHFIYQNVSAHDVANFFESYETSKTATRANSKYMADYVRTMNADGIGGVKSWMVCLINISGHGKSFDIADLKDVGAGIYRKENSGVDSYDTTCSIHTMTSADHEYFDYDQNLYDKVQILKEKYRNSPQTINETIRRETRPFANGLLILYPIGDAGKLTAKRGNHKPPFGFAAVFPDRKDQGNLKSYRMNDIALEKDSDEFYG</sequence>
<dbReference type="InterPro" id="IPR018310">
    <property type="entry name" value="Put_endonuclease_Z1-dom"/>
</dbReference>
<dbReference type="eggNOG" id="COG1100">
    <property type="taxonomic scope" value="Bacteria"/>
</dbReference>
<comment type="caution">
    <text evidence="2">The sequence shown here is derived from an EMBL/GenBank/DDBJ whole genome shotgun (WGS) entry which is preliminary data.</text>
</comment>
<evidence type="ECO:0000259" key="1">
    <source>
        <dbReference type="Pfam" id="PF10593"/>
    </source>
</evidence>
<dbReference type="Pfam" id="PF10593">
    <property type="entry name" value="Z1"/>
    <property type="match status" value="1"/>
</dbReference>
<dbReference type="Proteomes" id="UP000018458">
    <property type="component" value="Unassembled WGS sequence"/>
</dbReference>
<reference evidence="2 3" key="1">
    <citation type="submission" date="2011-01" db="EMBL/GenBank/DDBJ databases">
        <authorList>
            <person name="Weinstock G."/>
            <person name="Sodergren E."/>
            <person name="Clifton S."/>
            <person name="Fulton L."/>
            <person name="Fulton B."/>
            <person name="Courtney L."/>
            <person name="Fronick C."/>
            <person name="Harrison M."/>
            <person name="Strong C."/>
            <person name="Farmer C."/>
            <person name="Delahaunty K."/>
            <person name="Markovic C."/>
            <person name="Hall O."/>
            <person name="Minx P."/>
            <person name="Tomlinson C."/>
            <person name="Mitreva M."/>
            <person name="Hou S."/>
            <person name="Chen J."/>
            <person name="Wollam A."/>
            <person name="Pepin K.H."/>
            <person name="Johnson M."/>
            <person name="Bhonagiri V."/>
            <person name="Zhang X."/>
            <person name="Suruliraj S."/>
            <person name="Warren W."/>
            <person name="Chinwalla A."/>
            <person name="Mardis E.R."/>
            <person name="Wilson R.K."/>
        </authorList>
    </citation>
    <scope>NUCLEOTIDE SEQUENCE [LARGE SCALE GENOMIC DNA]</scope>
    <source>
        <strain evidence="3">DSM 22608 / JCM 16073 / KCTC 15190 / YIT 12066</strain>
    </source>
</reference>
<organism evidence="2 3">
    <name type="scientific">Succinatimonas hippei (strain DSM 22608 / JCM 16073 / KCTC 15190 / YIT 12066)</name>
    <dbReference type="NCBI Taxonomy" id="762983"/>
    <lineage>
        <taxon>Bacteria</taxon>
        <taxon>Pseudomonadati</taxon>
        <taxon>Pseudomonadota</taxon>
        <taxon>Gammaproteobacteria</taxon>
        <taxon>Aeromonadales</taxon>
        <taxon>Succinivibrionaceae</taxon>
        <taxon>Succinatimonas</taxon>
    </lineage>
</organism>
<dbReference type="AlphaFoldDB" id="E8LIC9"/>
<keyword evidence="3" id="KW-1185">Reference proteome</keyword>
<proteinExistence type="predicted"/>